<evidence type="ECO:0000256" key="6">
    <source>
        <dbReference type="ARBA" id="ARBA00023235"/>
    </source>
</evidence>
<dbReference type="Pfam" id="PF02878">
    <property type="entry name" value="PGM_PMM_I"/>
    <property type="match status" value="1"/>
</dbReference>
<organism evidence="9">
    <name type="scientific">marine sediment metagenome</name>
    <dbReference type="NCBI Taxonomy" id="412755"/>
    <lineage>
        <taxon>unclassified sequences</taxon>
        <taxon>metagenomes</taxon>
        <taxon>ecological metagenomes</taxon>
    </lineage>
</organism>
<evidence type="ECO:0000256" key="4">
    <source>
        <dbReference type="ARBA" id="ARBA00022723"/>
    </source>
</evidence>
<dbReference type="InterPro" id="IPR005841">
    <property type="entry name" value="Alpha-D-phosphohexomutase_SF"/>
</dbReference>
<dbReference type="AlphaFoldDB" id="A0A0F8YT47"/>
<dbReference type="InterPro" id="IPR016066">
    <property type="entry name" value="A-D-PHexomutase_CS"/>
</dbReference>
<evidence type="ECO:0000256" key="1">
    <source>
        <dbReference type="ARBA" id="ARBA00001946"/>
    </source>
</evidence>
<dbReference type="PANTHER" id="PTHR43771">
    <property type="entry name" value="PHOSPHOMANNOMUTASE"/>
    <property type="match status" value="1"/>
</dbReference>
<evidence type="ECO:0000256" key="5">
    <source>
        <dbReference type="ARBA" id="ARBA00022842"/>
    </source>
</evidence>
<dbReference type="EMBL" id="LAZR01051692">
    <property type="protein sequence ID" value="KKK84618.1"/>
    <property type="molecule type" value="Genomic_DNA"/>
</dbReference>
<protein>
    <recommendedName>
        <fullName evidence="10">Alpha-D-phosphohexomutase alpha/beta/alpha domain-containing protein</fullName>
    </recommendedName>
</protein>
<dbReference type="PROSITE" id="PS00710">
    <property type="entry name" value="PGM_PMM"/>
    <property type="match status" value="1"/>
</dbReference>
<reference evidence="9" key="1">
    <citation type="journal article" date="2015" name="Nature">
        <title>Complex archaea that bridge the gap between prokaryotes and eukaryotes.</title>
        <authorList>
            <person name="Spang A."/>
            <person name="Saw J.H."/>
            <person name="Jorgensen S.L."/>
            <person name="Zaremba-Niedzwiedzka K."/>
            <person name="Martijn J."/>
            <person name="Lind A.E."/>
            <person name="van Eijk R."/>
            <person name="Schleper C."/>
            <person name="Guy L."/>
            <person name="Ettema T.J."/>
        </authorList>
    </citation>
    <scope>NUCLEOTIDE SEQUENCE</scope>
</reference>
<dbReference type="InterPro" id="IPR005844">
    <property type="entry name" value="A-D-PHexomutase_a/b/a-I"/>
</dbReference>
<name>A0A0F8YT47_9ZZZZ</name>
<dbReference type="GO" id="GO:0005975">
    <property type="term" value="P:carbohydrate metabolic process"/>
    <property type="evidence" value="ECO:0007669"/>
    <property type="project" value="InterPro"/>
</dbReference>
<dbReference type="PRINTS" id="PR00509">
    <property type="entry name" value="PGMPMM"/>
</dbReference>
<evidence type="ECO:0000313" key="9">
    <source>
        <dbReference type="EMBL" id="KKK84618.1"/>
    </source>
</evidence>
<comment type="similarity">
    <text evidence="2">Belongs to the phosphohexose mutase family.</text>
</comment>
<keyword evidence="5" id="KW-0460">Magnesium</keyword>
<keyword evidence="6" id="KW-0413">Isomerase</keyword>
<keyword evidence="4" id="KW-0479">Metal-binding</keyword>
<evidence type="ECO:0000256" key="2">
    <source>
        <dbReference type="ARBA" id="ARBA00010231"/>
    </source>
</evidence>
<proteinExistence type="inferred from homology"/>
<dbReference type="PANTHER" id="PTHR43771:SF1">
    <property type="entry name" value="PHOSPHOMANNOMUTASE"/>
    <property type="match status" value="1"/>
</dbReference>
<feature type="domain" description="Alpha-D-phosphohexomutase alpha/beta/alpha" evidence="7">
    <location>
        <begin position="8"/>
        <end position="120"/>
    </location>
</feature>
<feature type="domain" description="Alpha-D-phosphohexomutase alpha/beta/alpha" evidence="8">
    <location>
        <begin position="171"/>
        <end position="264"/>
    </location>
</feature>
<evidence type="ECO:0000259" key="7">
    <source>
        <dbReference type="Pfam" id="PF02878"/>
    </source>
</evidence>
<gene>
    <name evidence="9" type="ORF">LCGC14_2781530</name>
</gene>
<dbReference type="GO" id="GO:0000287">
    <property type="term" value="F:magnesium ion binding"/>
    <property type="evidence" value="ECO:0007669"/>
    <property type="project" value="InterPro"/>
</dbReference>
<comment type="caution">
    <text evidence="9">The sequence shown here is derived from an EMBL/GenBank/DDBJ whole genome shotgun (WGS) entry which is preliminary data.</text>
</comment>
<accession>A0A0F8YT47</accession>
<keyword evidence="3" id="KW-0597">Phosphoprotein</keyword>
<evidence type="ECO:0008006" key="10">
    <source>
        <dbReference type="Google" id="ProtNLM"/>
    </source>
</evidence>
<dbReference type="GO" id="GO:0016868">
    <property type="term" value="F:intramolecular phosphotransferase activity"/>
    <property type="evidence" value="ECO:0007669"/>
    <property type="project" value="InterPro"/>
</dbReference>
<evidence type="ECO:0000256" key="3">
    <source>
        <dbReference type="ARBA" id="ARBA00022553"/>
    </source>
</evidence>
<comment type="cofactor">
    <cofactor evidence="1">
        <name>Mg(2+)</name>
        <dbReference type="ChEBI" id="CHEBI:18420"/>
    </cofactor>
</comment>
<feature type="non-terminal residue" evidence="9">
    <location>
        <position position="311"/>
    </location>
</feature>
<dbReference type="InterPro" id="IPR005845">
    <property type="entry name" value="A-D-PHexomutase_a/b/a-II"/>
</dbReference>
<dbReference type="Pfam" id="PF02879">
    <property type="entry name" value="PGM_PMM_II"/>
    <property type="match status" value="1"/>
</dbReference>
<dbReference type="InterPro" id="IPR016055">
    <property type="entry name" value="A-D-PHexomutase_a/b/a-I/II/III"/>
</dbReference>
<evidence type="ECO:0000259" key="8">
    <source>
        <dbReference type="Pfam" id="PF02879"/>
    </source>
</evidence>
<sequence>MTGKDPIKVYDARWEINDFSNQEIMRFIEAVFIYGRQLGVDTVTIARDGRLGGGPVMQITVETALKAGFTIFLSTDPISTPQSYYLSFWASKKHPKTMGLTITASHNPADYIGLKVVVPGVEAIGLGCGPYGGFTRIRQIYHSGETLADGKGAELYLVNLTEKYLRFSMQAAGVEEGSLSDLVVVLDALNGSAGPEMYQALQRGGAAVTPLRIIPDGTFPTGSPNPTSIGKMDSAVALAGNINADLVIGTDGDGDRLVFGDARGIMNAGFASVPILKRVLAGEPLSGGHRVICDPKINPLALSEWTRLNIL</sequence>
<dbReference type="SUPFAM" id="SSF53738">
    <property type="entry name" value="Phosphoglucomutase, first 3 domains"/>
    <property type="match status" value="2"/>
</dbReference>
<dbReference type="Gene3D" id="3.40.120.10">
    <property type="entry name" value="Alpha-D-Glucose-1,6-Bisphosphate, subunit A, domain 3"/>
    <property type="match status" value="2"/>
</dbReference>